<gene>
    <name evidence="1" type="ORF">PIB30_074829</name>
</gene>
<dbReference type="Proteomes" id="UP001341840">
    <property type="component" value="Unassembled WGS sequence"/>
</dbReference>
<comment type="caution">
    <text evidence="1">The sequence shown here is derived from an EMBL/GenBank/DDBJ whole genome shotgun (WGS) entry which is preliminary data.</text>
</comment>
<evidence type="ECO:0000313" key="1">
    <source>
        <dbReference type="EMBL" id="MED6150689.1"/>
    </source>
</evidence>
<name>A0ABU6TQ98_9FABA</name>
<keyword evidence="2" id="KW-1185">Reference proteome</keyword>
<proteinExistence type="predicted"/>
<accession>A0ABU6TQ98</accession>
<protein>
    <submittedName>
        <fullName evidence="1">Uncharacterized protein</fullName>
    </submittedName>
</protein>
<dbReference type="EMBL" id="JASCZI010091560">
    <property type="protein sequence ID" value="MED6150689.1"/>
    <property type="molecule type" value="Genomic_DNA"/>
</dbReference>
<sequence length="141" mass="16165">MCTFCADNNLIEDNPTEEGQQLSSLSFSKEQGQGLMELLQSQLQQDQLSKKRIGYGRERHGLYELQGSAQTNNTSINSLVDDSLAWNFRLGNPLYELHALKNEERKLAEQETKFGSKSEEELHAYAWKRTHLRATQRPIHA</sequence>
<evidence type="ECO:0000313" key="2">
    <source>
        <dbReference type="Proteomes" id="UP001341840"/>
    </source>
</evidence>
<reference evidence="1 2" key="1">
    <citation type="journal article" date="2023" name="Plants (Basel)">
        <title>Bridging the Gap: Combining Genomics and Transcriptomics Approaches to Understand Stylosanthes scabra, an Orphan Legume from the Brazilian Caatinga.</title>
        <authorList>
            <person name="Ferreira-Neto J.R.C."/>
            <person name="da Silva M.D."/>
            <person name="Binneck E."/>
            <person name="de Melo N.F."/>
            <person name="da Silva R.H."/>
            <person name="de Melo A.L.T.M."/>
            <person name="Pandolfi V."/>
            <person name="Bustamante F.O."/>
            <person name="Brasileiro-Vidal A.C."/>
            <person name="Benko-Iseppon A.M."/>
        </authorList>
    </citation>
    <scope>NUCLEOTIDE SEQUENCE [LARGE SCALE GENOMIC DNA]</scope>
    <source>
        <tissue evidence="1">Leaves</tissue>
    </source>
</reference>
<organism evidence="1 2">
    <name type="scientific">Stylosanthes scabra</name>
    <dbReference type="NCBI Taxonomy" id="79078"/>
    <lineage>
        <taxon>Eukaryota</taxon>
        <taxon>Viridiplantae</taxon>
        <taxon>Streptophyta</taxon>
        <taxon>Embryophyta</taxon>
        <taxon>Tracheophyta</taxon>
        <taxon>Spermatophyta</taxon>
        <taxon>Magnoliopsida</taxon>
        <taxon>eudicotyledons</taxon>
        <taxon>Gunneridae</taxon>
        <taxon>Pentapetalae</taxon>
        <taxon>rosids</taxon>
        <taxon>fabids</taxon>
        <taxon>Fabales</taxon>
        <taxon>Fabaceae</taxon>
        <taxon>Papilionoideae</taxon>
        <taxon>50 kb inversion clade</taxon>
        <taxon>dalbergioids sensu lato</taxon>
        <taxon>Dalbergieae</taxon>
        <taxon>Pterocarpus clade</taxon>
        <taxon>Stylosanthes</taxon>
    </lineage>
</organism>